<comment type="caution">
    <text evidence="8">The sequence shown here is derived from an EMBL/GenBank/DDBJ whole genome shotgun (WGS) entry which is preliminary data.</text>
</comment>
<feature type="compositionally biased region" description="Acidic residues" evidence="5">
    <location>
        <begin position="301"/>
        <end position="310"/>
    </location>
</feature>
<gene>
    <name evidence="8" type="ORF">DFH05DRAFT_999433</name>
</gene>
<protein>
    <submittedName>
        <fullName evidence="8">Ribosome biogenesis protein Noc4</fullName>
    </submittedName>
</protein>
<feature type="region of interest" description="Disordered" evidence="5">
    <location>
        <begin position="1"/>
        <end position="35"/>
    </location>
</feature>
<feature type="domain" description="CCAAT-binding factor" evidence="7">
    <location>
        <begin position="428"/>
        <end position="578"/>
    </location>
</feature>
<evidence type="ECO:0000313" key="8">
    <source>
        <dbReference type="EMBL" id="KAJ3745276.1"/>
    </source>
</evidence>
<dbReference type="InterPro" id="IPR016024">
    <property type="entry name" value="ARM-type_fold"/>
</dbReference>
<feature type="compositionally biased region" description="Basic residues" evidence="5">
    <location>
        <begin position="282"/>
        <end position="291"/>
    </location>
</feature>
<reference evidence="8 9" key="1">
    <citation type="journal article" date="2023" name="Proc. Natl. Acad. Sci. U.S.A.">
        <title>A global phylogenomic analysis of the shiitake genus Lentinula.</title>
        <authorList>
            <person name="Sierra-Patev S."/>
            <person name="Min B."/>
            <person name="Naranjo-Ortiz M."/>
            <person name="Looney B."/>
            <person name="Konkel Z."/>
            <person name="Slot J.C."/>
            <person name="Sakamoto Y."/>
            <person name="Steenwyk J.L."/>
            <person name="Rokas A."/>
            <person name="Carro J."/>
            <person name="Camarero S."/>
            <person name="Ferreira P."/>
            <person name="Molpeceres G."/>
            <person name="Ruiz-Duenas F.J."/>
            <person name="Serrano A."/>
            <person name="Henrissat B."/>
            <person name="Drula E."/>
            <person name="Hughes K.W."/>
            <person name="Mata J.L."/>
            <person name="Ishikawa N.K."/>
            <person name="Vargas-Isla R."/>
            <person name="Ushijima S."/>
            <person name="Smith C.A."/>
            <person name="Donoghue J."/>
            <person name="Ahrendt S."/>
            <person name="Andreopoulos W."/>
            <person name="He G."/>
            <person name="LaButti K."/>
            <person name="Lipzen A."/>
            <person name="Ng V."/>
            <person name="Riley R."/>
            <person name="Sandor L."/>
            <person name="Barry K."/>
            <person name="Martinez A.T."/>
            <person name="Xiao Y."/>
            <person name="Gibbons J.G."/>
            <person name="Terashima K."/>
            <person name="Grigoriev I.V."/>
            <person name="Hibbett D."/>
        </authorList>
    </citation>
    <scope>NUCLEOTIDE SEQUENCE [LARGE SCALE GENOMIC DNA]</scope>
    <source>
        <strain evidence="8 9">TFB7810</strain>
    </source>
</reference>
<evidence type="ECO:0000259" key="7">
    <source>
        <dbReference type="Pfam" id="PF03914"/>
    </source>
</evidence>
<feature type="compositionally biased region" description="Basic and acidic residues" evidence="5">
    <location>
        <begin position="311"/>
        <end position="337"/>
    </location>
</feature>
<evidence type="ECO:0000256" key="4">
    <source>
        <dbReference type="ARBA" id="ARBA00022989"/>
    </source>
</evidence>
<keyword evidence="3 6" id="KW-0812">Transmembrane</keyword>
<dbReference type="Pfam" id="PF03914">
    <property type="entry name" value="CBF"/>
    <property type="match status" value="1"/>
</dbReference>
<sequence>MRLNGSQSTMPIHSLPPSKKQKLSSRPSNRSSELQTNVTTIAALESQLTAALAVSTSDNSGTGSLNPIADLYSIAANANISAEDTSKAIWALYRVWVGIIGSGRLNSSNNEAGSKIVKAWLRERLNEYVDLLCGLLENEEKVIRTSSLQILFSIQKHLSTSISAGSPEFHNTHFRKIVHALVFCPPSRQGNAENVEEPENLIDIDVLELFHSTWLGVYDDVRWFFLRQVGTILQKVDLKTHPYAPTNALSILEKLASSPSFPTSPDRLSKEGKWWVEEMGRKPPKVKKTKSRSTSEGVALESDEDEDENQDENKTGEEEDDWRKFFDEQDKDKDPKNSTKNVGIKGRKHTLTLHQSLHNISSHRAVFTHAWLSLLSKLSVPGSVEGTRSLAVRALNVMHRGVLPFMTRPVLVMDWVGACVDYGGTPGLLALNALFILMKEYNLDYPSFYTRLYAFLDRDLLHLKHRARFFRLAEVFLGSSHLPLTLLASFIKRLSVLSLSAPPSAIVIVIPFVWNLMKRHPGLMGMIHREWDEKHGAFEDPYVRVHPSDPLLTDALSSSLFELHAQVSHYHAPVSSMAKIYEGVFTKEEYKMEDFLDHGYGSLFEAEANRKIKKAPALNTELELMLSNLAQTAKGKKRKIELFTSLNVQESGNTNEAKEWETNGEQDKLEAAITGGFGGDIINELWQFEDRLNA</sequence>
<feature type="compositionally biased region" description="Polar residues" evidence="5">
    <location>
        <begin position="1"/>
        <end position="11"/>
    </location>
</feature>
<comment type="similarity">
    <text evidence="2">Belongs to the CBF/MAK21 family.</text>
</comment>
<dbReference type="GO" id="GO:0031965">
    <property type="term" value="C:nuclear membrane"/>
    <property type="evidence" value="ECO:0007669"/>
    <property type="project" value="UniProtKB-SubCell"/>
</dbReference>
<evidence type="ECO:0000256" key="5">
    <source>
        <dbReference type="SAM" id="MobiDB-lite"/>
    </source>
</evidence>
<evidence type="ECO:0000256" key="2">
    <source>
        <dbReference type="ARBA" id="ARBA00007797"/>
    </source>
</evidence>
<dbReference type="PANTHER" id="PTHR12455">
    <property type="entry name" value="NUCLEOLAR COMPLEX PROTEIN 4"/>
    <property type="match status" value="1"/>
</dbReference>
<comment type="subcellular location">
    <subcellularLocation>
        <location evidence="1">Nucleus membrane</location>
        <topology evidence="1">Multi-pass membrane protein</topology>
    </subcellularLocation>
</comment>
<keyword evidence="4 6" id="KW-1133">Transmembrane helix</keyword>
<dbReference type="PANTHER" id="PTHR12455:SF0">
    <property type="entry name" value="NUCLEOLAR COMPLEX PROTEIN 4 HOMOLOG"/>
    <property type="match status" value="1"/>
</dbReference>
<dbReference type="GO" id="GO:0032040">
    <property type="term" value="C:small-subunit processome"/>
    <property type="evidence" value="ECO:0007669"/>
    <property type="project" value="TreeGrafter"/>
</dbReference>
<proteinExistence type="inferred from homology"/>
<keyword evidence="6" id="KW-0472">Membrane</keyword>
<dbReference type="Proteomes" id="UP001142393">
    <property type="component" value="Unassembled WGS sequence"/>
</dbReference>
<dbReference type="GO" id="GO:0042254">
    <property type="term" value="P:ribosome biogenesis"/>
    <property type="evidence" value="ECO:0007669"/>
    <property type="project" value="InterPro"/>
</dbReference>
<dbReference type="SUPFAM" id="SSF48371">
    <property type="entry name" value="ARM repeat"/>
    <property type="match status" value="1"/>
</dbReference>
<dbReference type="InterPro" id="IPR027193">
    <property type="entry name" value="Noc4"/>
</dbReference>
<organism evidence="8 9">
    <name type="scientific">Lentinula detonsa</name>
    <dbReference type="NCBI Taxonomy" id="2804962"/>
    <lineage>
        <taxon>Eukaryota</taxon>
        <taxon>Fungi</taxon>
        <taxon>Dikarya</taxon>
        <taxon>Basidiomycota</taxon>
        <taxon>Agaricomycotina</taxon>
        <taxon>Agaricomycetes</taxon>
        <taxon>Agaricomycetidae</taxon>
        <taxon>Agaricales</taxon>
        <taxon>Marasmiineae</taxon>
        <taxon>Omphalotaceae</taxon>
        <taxon>Lentinula</taxon>
    </lineage>
</organism>
<feature type="transmembrane region" description="Helical" evidence="6">
    <location>
        <begin position="497"/>
        <end position="517"/>
    </location>
</feature>
<evidence type="ECO:0000256" key="6">
    <source>
        <dbReference type="SAM" id="Phobius"/>
    </source>
</evidence>
<evidence type="ECO:0000256" key="3">
    <source>
        <dbReference type="ARBA" id="ARBA00022692"/>
    </source>
</evidence>
<evidence type="ECO:0000313" key="9">
    <source>
        <dbReference type="Proteomes" id="UP001142393"/>
    </source>
</evidence>
<dbReference type="GO" id="GO:0030692">
    <property type="term" value="C:Noc4p-Nop14p complex"/>
    <property type="evidence" value="ECO:0007669"/>
    <property type="project" value="TreeGrafter"/>
</dbReference>
<feature type="region of interest" description="Disordered" evidence="5">
    <location>
        <begin position="281"/>
        <end position="347"/>
    </location>
</feature>
<evidence type="ECO:0000256" key="1">
    <source>
        <dbReference type="ARBA" id="ARBA00004232"/>
    </source>
</evidence>
<dbReference type="EMBL" id="JANVFU010000005">
    <property type="protein sequence ID" value="KAJ3745276.1"/>
    <property type="molecule type" value="Genomic_DNA"/>
</dbReference>
<dbReference type="AlphaFoldDB" id="A0A9W8P2A1"/>
<dbReference type="InterPro" id="IPR005612">
    <property type="entry name" value="CCAAT-binding_factor"/>
</dbReference>
<name>A0A9W8P2A1_9AGAR</name>
<accession>A0A9W8P2A1</accession>
<keyword evidence="9" id="KW-1185">Reference proteome</keyword>